<reference evidence="1 2" key="1">
    <citation type="submission" date="2022-04" db="EMBL/GenBank/DDBJ databases">
        <title>Genome diversity in the genus Frankia.</title>
        <authorList>
            <person name="Carlos-Shanley C."/>
            <person name="Hahn D."/>
        </authorList>
    </citation>
    <scope>NUCLEOTIDE SEQUENCE [LARGE SCALE GENOMIC DNA]</scope>
    <source>
        <strain evidence="1 2">Ag45/Mut15</strain>
    </source>
</reference>
<comment type="caution">
    <text evidence="1">The sequence shown here is derived from an EMBL/GenBank/DDBJ whole genome shotgun (WGS) entry which is preliminary data.</text>
</comment>
<organism evidence="1 2">
    <name type="scientific">Frankia umida</name>
    <dbReference type="NCBI Taxonomy" id="573489"/>
    <lineage>
        <taxon>Bacteria</taxon>
        <taxon>Bacillati</taxon>
        <taxon>Actinomycetota</taxon>
        <taxon>Actinomycetes</taxon>
        <taxon>Frankiales</taxon>
        <taxon>Frankiaceae</taxon>
        <taxon>Frankia</taxon>
    </lineage>
</organism>
<protein>
    <submittedName>
        <fullName evidence="1">Uncharacterized protein</fullName>
    </submittedName>
</protein>
<evidence type="ECO:0000313" key="1">
    <source>
        <dbReference type="EMBL" id="MCK9875173.1"/>
    </source>
</evidence>
<accession>A0ABT0JUE9</accession>
<gene>
    <name evidence="1" type="ORF">MXD59_05150</name>
</gene>
<sequence length="111" mass="11632">MGRTALQKASGKSLDQLVGQLDGFAAKLGTQPPTPAGAAIGMLTAKELAQLRPPIAAWNAVENYYRTQARAAMKRHTGQPEIDLEVRAVANTAAATGCWTLWGDALTSSPA</sequence>
<evidence type="ECO:0000313" key="2">
    <source>
        <dbReference type="Proteomes" id="UP001201873"/>
    </source>
</evidence>
<dbReference type="RefSeq" id="WP_248823637.1">
    <property type="nucleotide sequence ID" value="NZ_JALKFT010000003.1"/>
</dbReference>
<dbReference type="EMBL" id="JALKFT010000003">
    <property type="protein sequence ID" value="MCK9875173.1"/>
    <property type="molecule type" value="Genomic_DNA"/>
</dbReference>
<name>A0ABT0JUE9_9ACTN</name>
<keyword evidence="2" id="KW-1185">Reference proteome</keyword>
<dbReference type="Proteomes" id="UP001201873">
    <property type="component" value="Unassembled WGS sequence"/>
</dbReference>
<proteinExistence type="predicted"/>